<dbReference type="AlphaFoldDB" id="A0A7W7LJW0"/>
<feature type="compositionally biased region" description="Low complexity" evidence="1">
    <location>
        <begin position="28"/>
        <end position="37"/>
    </location>
</feature>
<reference evidence="4 5" key="1">
    <citation type="submission" date="2020-08" db="EMBL/GenBank/DDBJ databases">
        <title>Genomic Encyclopedia of Type Strains, Phase III (KMG-III): the genomes of soil and plant-associated and newly described type strains.</title>
        <authorList>
            <person name="Whitman W."/>
        </authorList>
    </citation>
    <scope>NUCLEOTIDE SEQUENCE [LARGE SCALE GENOMIC DNA]</scope>
    <source>
        <strain evidence="4 5">CECT 3266</strain>
    </source>
</reference>
<keyword evidence="5" id="KW-1185">Reference proteome</keyword>
<proteinExistence type="predicted"/>
<dbReference type="Pfam" id="PF07811">
    <property type="entry name" value="TadE"/>
    <property type="match status" value="1"/>
</dbReference>
<organism evidence="4 5">
    <name type="scientific">Streptomyces olivoverticillatus</name>
    <dbReference type="NCBI Taxonomy" id="66427"/>
    <lineage>
        <taxon>Bacteria</taxon>
        <taxon>Bacillati</taxon>
        <taxon>Actinomycetota</taxon>
        <taxon>Actinomycetes</taxon>
        <taxon>Kitasatosporales</taxon>
        <taxon>Streptomycetaceae</taxon>
        <taxon>Streptomyces</taxon>
    </lineage>
</organism>
<feature type="domain" description="TadE-like" evidence="3">
    <location>
        <begin position="49"/>
        <end position="91"/>
    </location>
</feature>
<evidence type="ECO:0000256" key="1">
    <source>
        <dbReference type="SAM" id="MobiDB-lite"/>
    </source>
</evidence>
<feature type="region of interest" description="Disordered" evidence="1">
    <location>
        <begin position="1"/>
        <end position="48"/>
    </location>
</feature>
<evidence type="ECO:0000256" key="2">
    <source>
        <dbReference type="SAM" id="Phobius"/>
    </source>
</evidence>
<protein>
    <submittedName>
        <fullName evidence="4">Flp pilus assembly protein TadG</fullName>
    </submittedName>
</protein>
<evidence type="ECO:0000259" key="3">
    <source>
        <dbReference type="Pfam" id="PF07811"/>
    </source>
</evidence>
<sequence>MRQRGEVPCEASRGLCRPTGHALGTSPAGRPRTARTGEGARRRQGPDRGSVSVEFLGFLPLLLLLALGAVHLGLAAFAAQQAGTGARAAARTATLDLPETGPAAAGRAAMTGWVAGRAAVDAPACAAAGGSVTATVTVSVPALIPGTGFDVTRRATMACPSARSAP</sequence>
<dbReference type="InterPro" id="IPR012495">
    <property type="entry name" value="TadE-like_dom"/>
</dbReference>
<gene>
    <name evidence="4" type="ORF">FHS39_000593</name>
</gene>
<accession>A0A7W7LJW0</accession>
<evidence type="ECO:0000313" key="4">
    <source>
        <dbReference type="EMBL" id="MBB4891593.1"/>
    </source>
</evidence>
<dbReference type="Proteomes" id="UP000556084">
    <property type="component" value="Unassembled WGS sequence"/>
</dbReference>
<feature type="transmembrane region" description="Helical" evidence="2">
    <location>
        <begin position="55"/>
        <end position="77"/>
    </location>
</feature>
<keyword evidence="2" id="KW-0472">Membrane</keyword>
<evidence type="ECO:0000313" key="5">
    <source>
        <dbReference type="Proteomes" id="UP000556084"/>
    </source>
</evidence>
<name>A0A7W7LJW0_9ACTN</name>
<comment type="caution">
    <text evidence="4">The sequence shown here is derived from an EMBL/GenBank/DDBJ whole genome shotgun (WGS) entry which is preliminary data.</text>
</comment>
<dbReference type="EMBL" id="JACHJH010000001">
    <property type="protein sequence ID" value="MBB4891593.1"/>
    <property type="molecule type" value="Genomic_DNA"/>
</dbReference>
<keyword evidence="2" id="KW-1133">Transmembrane helix</keyword>
<dbReference type="RefSeq" id="WP_184346147.1">
    <property type="nucleotide sequence ID" value="NZ_JACHJH010000001.1"/>
</dbReference>
<keyword evidence="2" id="KW-0812">Transmembrane</keyword>